<proteinExistence type="predicted"/>
<feature type="region of interest" description="Disordered" evidence="1">
    <location>
        <begin position="259"/>
        <end position="290"/>
    </location>
</feature>
<organism evidence="2 3">
    <name type="scientific">Salipiger aestuarii</name>
    <dbReference type="NCBI Taxonomy" id="568098"/>
    <lineage>
        <taxon>Bacteria</taxon>
        <taxon>Pseudomonadati</taxon>
        <taxon>Pseudomonadota</taxon>
        <taxon>Alphaproteobacteria</taxon>
        <taxon>Rhodobacterales</taxon>
        <taxon>Roseobacteraceae</taxon>
        <taxon>Salipiger</taxon>
    </lineage>
</organism>
<sequence>MARGFVAGAMIGAVVSVVGAGTLSLVVGPPPRDAVIPDPVPLETDALPPGGVATAPVRETPGPDAVQQSAPPEPIPTEDVAPPPETATPQGDGAVPAWPSEPDMTPPQPVDAADPAPAVQPSTRPRPMTPPEPIADARTDSGAPEPDMVAPTVDSTGPVLPPAPVPADRTGAPAASETAAGARDGAAVSPSVAGEDPSPVVSTATPTPPLPAPMPDIPERSSGLPVIGAPDGDAVGETPRPPAGGVAIGIPSIGAPAGSLVDRDGGVPRRRLPRIAGTSDAPAETASDDQPPLERYAAAVTLPEGEPVMSVVLIDDGSGPLGPDTVGELPFPVSFAISPSHPDARAAAQAYRAGGFEVLALAGVPDGAQASDVEINLEGALGAVPEAIGVLENPAGGLQGSRGVSEQAAEFLRDSGHGLLMLPKGLGTGEALARRVGVPTATVFRDFDGSGQDPRVMRRFLDQAAFRARQEGAVVMLGRLRADTVSALLLWGLQDRASSIALVPVSAILTRDGAPG</sequence>
<dbReference type="Pfam" id="PF04748">
    <property type="entry name" value="Polysacc_deac_2"/>
    <property type="match status" value="1"/>
</dbReference>
<feature type="compositionally biased region" description="Pro residues" evidence="1">
    <location>
        <begin position="71"/>
        <end position="86"/>
    </location>
</feature>
<dbReference type="SUPFAM" id="SSF88713">
    <property type="entry name" value="Glycoside hydrolase/deacetylase"/>
    <property type="match status" value="1"/>
</dbReference>
<feature type="compositionally biased region" description="Pro residues" evidence="1">
    <location>
        <begin position="206"/>
        <end position="216"/>
    </location>
</feature>
<dbReference type="RefSeq" id="WP_170134528.1">
    <property type="nucleotide sequence ID" value="NZ_LIQE01000007.1"/>
</dbReference>
<evidence type="ECO:0000256" key="1">
    <source>
        <dbReference type="SAM" id="MobiDB-lite"/>
    </source>
</evidence>
<dbReference type="Proteomes" id="UP000249165">
    <property type="component" value="Unassembled WGS sequence"/>
</dbReference>
<dbReference type="EMBL" id="QLMG01000006">
    <property type="protein sequence ID" value="RAK20310.1"/>
    <property type="molecule type" value="Genomic_DNA"/>
</dbReference>
<dbReference type="Gene3D" id="3.20.20.370">
    <property type="entry name" value="Glycoside hydrolase/deacetylase"/>
    <property type="match status" value="1"/>
</dbReference>
<feature type="compositionally biased region" description="Low complexity" evidence="1">
    <location>
        <begin position="196"/>
        <end position="205"/>
    </location>
</feature>
<evidence type="ECO:0000313" key="3">
    <source>
        <dbReference type="Proteomes" id="UP000249165"/>
    </source>
</evidence>
<keyword evidence="3" id="KW-1185">Reference proteome</keyword>
<gene>
    <name evidence="2" type="ORF">ATI53_100688</name>
</gene>
<feature type="region of interest" description="Disordered" evidence="1">
    <location>
        <begin position="36"/>
        <end position="234"/>
    </location>
</feature>
<feature type="compositionally biased region" description="Low complexity" evidence="1">
    <location>
        <begin position="170"/>
        <end position="182"/>
    </location>
</feature>
<dbReference type="InterPro" id="IPR011330">
    <property type="entry name" value="Glyco_hydro/deAcase_b/a-brl"/>
</dbReference>
<dbReference type="AlphaFoldDB" id="A0A327YH53"/>
<dbReference type="GO" id="GO:0005975">
    <property type="term" value="P:carbohydrate metabolic process"/>
    <property type="evidence" value="ECO:0007669"/>
    <property type="project" value="InterPro"/>
</dbReference>
<evidence type="ECO:0000313" key="2">
    <source>
        <dbReference type="EMBL" id="RAK20310.1"/>
    </source>
</evidence>
<name>A0A327YH53_9RHOB</name>
<accession>A0A327YH53</accession>
<protein>
    <submittedName>
        <fullName evidence="2">Polysaccharide deacetylase 2 family uncharacterized protein YibQ</fullName>
    </submittedName>
</protein>
<dbReference type="PRINTS" id="PR01217">
    <property type="entry name" value="PRICHEXTENSN"/>
</dbReference>
<reference evidence="2 3" key="1">
    <citation type="submission" date="2018-06" db="EMBL/GenBank/DDBJ databases">
        <title>Genomic Encyclopedia of Archaeal and Bacterial Type Strains, Phase II (KMG-II): from individual species to whole genera.</title>
        <authorList>
            <person name="Goeker M."/>
        </authorList>
    </citation>
    <scope>NUCLEOTIDE SEQUENCE [LARGE SCALE GENOMIC DNA]</scope>
    <source>
        <strain evidence="2 3">DSM 22011</strain>
    </source>
</reference>
<dbReference type="InterPro" id="IPR006837">
    <property type="entry name" value="Divergent_DAC"/>
</dbReference>
<dbReference type="CDD" id="cd10936">
    <property type="entry name" value="CE4_DAC2"/>
    <property type="match status" value="1"/>
</dbReference>
<feature type="compositionally biased region" description="Low complexity" evidence="1">
    <location>
        <begin position="110"/>
        <end position="121"/>
    </location>
</feature>
<comment type="caution">
    <text evidence="2">The sequence shown here is derived from an EMBL/GenBank/DDBJ whole genome shotgun (WGS) entry which is preliminary data.</text>
</comment>